<dbReference type="Pfam" id="PF23914">
    <property type="entry name" value="TPR_CcmH_CycH"/>
    <property type="match status" value="1"/>
</dbReference>
<dbReference type="InterPro" id="IPR017560">
    <property type="entry name" value="Cyt_c_biogenesis_CcmI"/>
</dbReference>
<evidence type="ECO:0000256" key="3">
    <source>
        <dbReference type="ARBA" id="ARBA00022748"/>
    </source>
</evidence>
<evidence type="ECO:0000256" key="1">
    <source>
        <dbReference type="ARBA" id="ARBA00004196"/>
    </source>
</evidence>
<dbReference type="Pfam" id="PF23892">
    <property type="entry name" value="Ig_CycH"/>
    <property type="match status" value="1"/>
</dbReference>
<dbReference type="STRING" id="44577.ATY38_12840"/>
<dbReference type="SMART" id="SM00028">
    <property type="entry name" value="TPR"/>
    <property type="match status" value="2"/>
</dbReference>
<dbReference type="GO" id="GO:0030313">
    <property type="term" value="C:cell envelope"/>
    <property type="evidence" value="ECO:0007669"/>
    <property type="project" value="UniProtKB-SubCell"/>
</dbReference>
<dbReference type="PANTHER" id="PTHR47870:SF1">
    <property type="entry name" value="CYTOCHROME C-TYPE BIOGENESIS PROTEIN CCMH"/>
    <property type="match status" value="1"/>
</dbReference>
<dbReference type="InterPro" id="IPR051263">
    <property type="entry name" value="C-type_cytochrome_biogenesis"/>
</dbReference>
<evidence type="ECO:0000259" key="8">
    <source>
        <dbReference type="Pfam" id="PF23914"/>
    </source>
</evidence>
<feature type="transmembrane region" description="Helical" evidence="6">
    <location>
        <begin position="97"/>
        <end position="116"/>
    </location>
</feature>
<evidence type="ECO:0000256" key="6">
    <source>
        <dbReference type="SAM" id="Phobius"/>
    </source>
</evidence>
<dbReference type="InterPro" id="IPR019734">
    <property type="entry name" value="TPR_rpt"/>
</dbReference>
<dbReference type="OrthoDB" id="9776053at2"/>
<evidence type="ECO:0000256" key="2">
    <source>
        <dbReference type="ARBA" id="ARBA00022737"/>
    </source>
</evidence>
<keyword evidence="2" id="KW-0677">Repeat</keyword>
<organism evidence="9 10">
    <name type="scientific">Nitrosomonas ureae</name>
    <dbReference type="NCBI Taxonomy" id="44577"/>
    <lineage>
        <taxon>Bacteria</taxon>
        <taxon>Pseudomonadati</taxon>
        <taxon>Pseudomonadota</taxon>
        <taxon>Betaproteobacteria</taxon>
        <taxon>Nitrosomonadales</taxon>
        <taxon>Nitrosomonadaceae</taxon>
        <taxon>Nitrosomonas</taxon>
    </lineage>
</organism>
<feature type="domain" description="Cytochrome c-type biogenesis protein H TPR" evidence="8">
    <location>
        <begin position="154"/>
        <end position="274"/>
    </location>
</feature>
<dbReference type="RefSeq" id="WP_074721104.1">
    <property type="nucleotide sequence ID" value="NZ_FOFX01000024.1"/>
</dbReference>
<dbReference type="EMBL" id="FOFX01000024">
    <property type="protein sequence ID" value="SEQ15823.1"/>
    <property type="molecule type" value="Genomic_DNA"/>
</dbReference>
<evidence type="ECO:0000256" key="4">
    <source>
        <dbReference type="ARBA" id="ARBA00022803"/>
    </source>
</evidence>
<feature type="repeat" description="TPR" evidence="5">
    <location>
        <begin position="168"/>
        <end position="201"/>
    </location>
</feature>
<dbReference type="Proteomes" id="UP000181998">
    <property type="component" value="Unassembled WGS sequence"/>
</dbReference>
<accession>A0A1H9DST8</accession>
<dbReference type="InterPro" id="IPR056413">
    <property type="entry name" value="TPR_CcmH_CycH"/>
</dbReference>
<keyword evidence="6" id="KW-0812">Transmembrane</keyword>
<feature type="transmembrane region" description="Helical" evidence="6">
    <location>
        <begin position="6"/>
        <end position="24"/>
    </location>
</feature>
<dbReference type="InterPro" id="IPR011990">
    <property type="entry name" value="TPR-like_helical_dom_sf"/>
</dbReference>
<keyword evidence="6" id="KW-0472">Membrane</keyword>
<protein>
    <submittedName>
        <fullName evidence="9">Cytochrome c-type biogenesis protein CcmH</fullName>
    </submittedName>
</protein>
<dbReference type="GO" id="GO:0005886">
    <property type="term" value="C:plasma membrane"/>
    <property type="evidence" value="ECO:0007669"/>
    <property type="project" value="TreeGrafter"/>
</dbReference>
<dbReference type="PANTHER" id="PTHR47870">
    <property type="entry name" value="CYTOCHROME C-TYPE BIOGENESIS PROTEIN CCMH"/>
    <property type="match status" value="1"/>
</dbReference>
<dbReference type="InterPro" id="IPR056412">
    <property type="entry name" value="Ig_CycH"/>
</dbReference>
<keyword evidence="4 5" id="KW-0802">TPR repeat</keyword>
<keyword evidence="6" id="KW-1133">Transmembrane helix</keyword>
<dbReference type="GO" id="GO:0017004">
    <property type="term" value="P:cytochrome complex assembly"/>
    <property type="evidence" value="ECO:0007669"/>
    <property type="project" value="UniProtKB-KW"/>
</dbReference>
<dbReference type="AlphaFoldDB" id="A0A1H9DST8"/>
<proteinExistence type="predicted"/>
<name>A0A1H9DST8_9PROT</name>
<dbReference type="NCBIfam" id="TIGR03142">
    <property type="entry name" value="cytochro_ccmI"/>
    <property type="match status" value="1"/>
</dbReference>
<reference evidence="9 10" key="1">
    <citation type="submission" date="2016-10" db="EMBL/GenBank/DDBJ databases">
        <authorList>
            <person name="de Groot N.N."/>
        </authorList>
    </citation>
    <scope>NUCLEOTIDE SEQUENCE [LARGE SCALE GENOMIC DNA]</scope>
    <source>
        <strain evidence="9 10">Nm9</strain>
    </source>
</reference>
<evidence type="ECO:0000259" key="7">
    <source>
        <dbReference type="Pfam" id="PF23892"/>
    </source>
</evidence>
<dbReference type="Gene3D" id="1.25.40.10">
    <property type="entry name" value="Tetratricopeptide repeat domain"/>
    <property type="match status" value="1"/>
</dbReference>
<dbReference type="SUPFAM" id="SSF48452">
    <property type="entry name" value="TPR-like"/>
    <property type="match status" value="1"/>
</dbReference>
<feature type="domain" description="Cytochrome c-type biogenesis protein H Ig-like" evidence="7">
    <location>
        <begin position="334"/>
        <end position="438"/>
    </location>
</feature>
<evidence type="ECO:0000313" key="10">
    <source>
        <dbReference type="Proteomes" id="UP000181998"/>
    </source>
</evidence>
<evidence type="ECO:0000313" key="9">
    <source>
        <dbReference type="EMBL" id="SEQ15823.1"/>
    </source>
</evidence>
<evidence type="ECO:0000256" key="5">
    <source>
        <dbReference type="PROSITE-ProRule" id="PRU00339"/>
    </source>
</evidence>
<dbReference type="PROSITE" id="PS50005">
    <property type="entry name" value="TPR"/>
    <property type="match status" value="1"/>
</dbReference>
<gene>
    <name evidence="9" type="ORF">SAMN05421510_102426</name>
</gene>
<keyword evidence="3" id="KW-0201">Cytochrome c-type biogenesis</keyword>
<comment type="subcellular location">
    <subcellularLocation>
        <location evidence="1">Cell envelope</location>
    </subcellularLocation>
</comment>
<sequence length="442" mass="48454">MTAFWVISGIFIVTALLFIIPTLLRNKDTQLKNLEHDAINITVYRDQLVELDKDLENDILSQEQYSKSKQELQQRMLQDVTEHEEVVLQKNKKIHNIALSVMIALIFPLGAVFLYLNIGDTRGLLPQEQLASATQINRGSSGDDLGGHDFSAALEALIARLSNNPEDIEGWIMLGRTYTAMERYTEASNTYAKLVELIPNNPQILSDYARVLGLRNQGTLAGKPTELLYEALRIDPEYPPALALAGHAEFEQEKYNEASAHWEKLLATIPSDSPLAKSVKDSIAEAKLLASSDKGNASDQHIAANEAEVEKDIQPVNNTSATDPAETITLSVSGQVNIQPELVSKLAPSDTLFIYARASAGPKMPLAILRLKASDLPATFTLTDDMAMMPTMKMSSFPEIVIEARISKSGQAVPSSGDLQGFSKPVKLGSDNIAIMIDKQIP</sequence>